<feature type="domain" description="PAS" evidence="3">
    <location>
        <begin position="237"/>
        <end position="283"/>
    </location>
</feature>
<keyword evidence="1" id="KW-0378">Hydrolase</keyword>
<keyword evidence="2" id="KW-0175">Coiled coil</keyword>
<protein>
    <submittedName>
        <fullName evidence="5">PAS domain S-box-containing protein</fullName>
    </submittedName>
</protein>
<dbReference type="Gene3D" id="3.30.450.40">
    <property type="match status" value="1"/>
</dbReference>
<dbReference type="Pfam" id="PF13188">
    <property type="entry name" value="PAS_8"/>
    <property type="match status" value="1"/>
</dbReference>
<dbReference type="GO" id="GO:0016791">
    <property type="term" value="F:phosphatase activity"/>
    <property type="evidence" value="ECO:0007669"/>
    <property type="project" value="TreeGrafter"/>
</dbReference>
<dbReference type="InterPro" id="IPR035965">
    <property type="entry name" value="PAS-like_dom_sf"/>
</dbReference>
<gene>
    <name evidence="5" type="ORF">SAMN05660642_04423</name>
</gene>
<dbReference type="PANTHER" id="PTHR43156">
    <property type="entry name" value="STAGE II SPORULATION PROTEIN E-RELATED"/>
    <property type="match status" value="1"/>
</dbReference>
<feature type="coiled-coil region" evidence="2">
    <location>
        <begin position="331"/>
        <end position="377"/>
    </location>
</feature>
<dbReference type="NCBIfam" id="TIGR00229">
    <property type="entry name" value="sensory_box"/>
    <property type="match status" value="1"/>
</dbReference>
<dbReference type="SUPFAM" id="SSF81606">
    <property type="entry name" value="PP2C-like"/>
    <property type="match status" value="1"/>
</dbReference>
<proteinExistence type="predicted"/>
<evidence type="ECO:0000313" key="6">
    <source>
        <dbReference type="Proteomes" id="UP000198680"/>
    </source>
</evidence>
<dbReference type="Pfam" id="PF13185">
    <property type="entry name" value="GAF_2"/>
    <property type="match status" value="1"/>
</dbReference>
<accession>A0A1G9ZX34</accession>
<dbReference type="Pfam" id="PF13426">
    <property type="entry name" value="PAS_9"/>
    <property type="match status" value="1"/>
</dbReference>
<dbReference type="CDD" id="cd00130">
    <property type="entry name" value="PAS"/>
    <property type="match status" value="1"/>
</dbReference>
<evidence type="ECO:0000313" key="5">
    <source>
        <dbReference type="EMBL" id="SDN25870.1"/>
    </source>
</evidence>
<evidence type="ECO:0000259" key="4">
    <source>
        <dbReference type="PROSITE" id="PS50113"/>
    </source>
</evidence>
<keyword evidence="6" id="KW-1185">Reference proteome</keyword>
<dbReference type="InterPro" id="IPR036457">
    <property type="entry name" value="PPM-type-like_dom_sf"/>
</dbReference>
<dbReference type="InterPro" id="IPR000700">
    <property type="entry name" value="PAS-assoc_C"/>
</dbReference>
<sequence>MDPLVNAPDGGGRGARCAVRVDTVPAERDRPRDTSLLQRPDGVVGREEAGVVSAAAAVVERSGTDTASSALPGVLADVPVAVLLIDRGAGAVTYANSAAVELAGNVRLPVDIDTWGASVGLTDLGGQPLASTSGPLSLVAQGLPVTGEAVRMVLAQADDDLPAQDPAGRPDRLLWVTGFPLSRPDGDEHLSLVVFLEVESGGSDAADDQLRALRERAVVATDIAFTITDPREPDDPLVWVNPSFTRITGYGYDEAVGRNCRFLQGPATDPAAVAAIRAALEEQRAVSTTLLNHRKDGTAFWNHLSISPVFDGEGELVSFVGVQTDVTERVRVEHEREAAFAAEQSARQEAELARAAAERAQADAERARADAERIQGRLALMAEATSTLIATLDLADVLDRLARLCVPLLADWVFISLLDDTGTVRETASRHRDGLGEELRVLATQHAPHLPESSPTRRSIASSRPVLVQRTGADLDGLFTSEAARQAAERLGTGSLLAVPMVARRRTRGAILLARAGTERPFDQEDVDLAEDLARRAALAMDNVRLYQQEHTVADTLQRSLLPELPAIPAVESAAHYVSASTAADVGGDFYDLLHLPDGSIGVVIGDVVGHDIAAAAAMGHLRGLIRACAWEAPDPDPGVVLARVDRLVQGLGVASMATMVYARAVPPADDGAPWRLHLASAGHPPPLLRTADGDVRLLDDVTGLLIGVDGSLPRRTTSIDLPRDTTLLAYTDGLIERPGTDLDEGIAELVDRLAAAPVEASPRALCDAAVAGSLDGRDDVALIAVRFR</sequence>
<dbReference type="InterPro" id="IPR001932">
    <property type="entry name" value="PPM-type_phosphatase-like_dom"/>
</dbReference>
<dbReference type="Proteomes" id="UP000198680">
    <property type="component" value="Unassembled WGS sequence"/>
</dbReference>
<evidence type="ECO:0000256" key="2">
    <source>
        <dbReference type="SAM" id="Coils"/>
    </source>
</evidence>
<evidence type="ECO:0000259" key="3">
    <source>
        <dbReference type="PROSITE" id="PS50112"/>
    </source>
</evidence>
<dbReference type="InterPro" id="IPR052016">
    <property type="entry name" value="Bact_Sigma-Reg"/>
</dbReference>
<feature type="domain" description="PAC" evidence="4">
    <location>
        <begin position="284"/>
        <end position="338"/>
    </location>
</feature>
<dbReference type="InterPro" id="IPR003018">
    <property type="entry name" value="GAF"/>
</dbReference>
<reference evidence="6" key="1">
    <citation type="submission" date="2016-10" db="EMBL/GenBank/DDBJ databases">
        <authorList>
            <person name="Varghese N."/>
            <person name="Submissions S."/>
        </authorList>
    </citation>
    <scope>NUCLEOTIDE SEQUENCE [LARGE SCALE GENOMIC DNA]</scope>
    <source>
        <strain evidence="6">DSM 45419</strain>
    </source>
</reference>
<dbReference type="AlphaFoldDB" id="A0A1G9ZX34"/>
<evidence type="ECO:0000256" key="1">
    <source>
        <dbReference type="ARBA" id="ARBA00022801"/>
    </source>
</evidence>
<dbReference type="PANTHER" id="PTHR43156:SF2">
    <property type="entry name" value="STAGE II SPORULATION PROTEIN E"/>
    <property type="match status" value="1"/>
</dbReference>
<dbReference type="EMBL" id="FNHE01000015">
    <property type="protein sequence ID" value="SDN25870.1"/>
    <property type="molecule type" value="Genomic_DNA"/>
</dbReference>
<dbReference type="Gene3D" id="3.30.450.20">
    <property type="entry name" value="PAS domain"/>
    <property type="match status" value="1"/>
</dbReference>
<dbReference type="InterPro" id="IPR000014">
    <property type="entry name" value="PAS"/>
</dbReference>
<dbReference type="PROSITE" id="PS50113">
    <property type="entry name" value="PAC"/>
    <property type="match status" value="1"/>
</dbReference>
<dbReference type="InterPro" id="IPR029016">
    <property type="entry name" value="GAF-like_dom_sf"/>
</dbReference>
<dbReference type="InterPro" id="IPR001610">
    <property type="entry name" value="PAC"/>
</dbReference>
<dbReference type="SMART" id="SM00331">
    <property type="entry name" value="PP2C_SIG"/>
    <property type="match status" value="1"/>
</dbReference>
<dbReference type="SMART" id="SM00086">
    <property type="entry name" value="PAC"/>
    <property type="match status" value="1"/>
</dbReference>
<organism evidence="5 6">
    <name type="scientific">Geodermatophilus siccatus</name>
    <dbReference type="NCBI Taxonomy" id="1137991"/>
    <lineage>
        <taxon>Bacteria</taxon>
        <taxon>Bacillati</taxon>
        <taxon>Actinomycetota</taxon>
        <taxon>Actinomycetes</taxon>
        <taxon>Geodermatophilales</taxon>
        <taxon>Geodermatophilaceae</taxon>
        <taxon>Geodermatophilus</taxon>
    </lineage>
</organism>
<dbReference type="SMART" id="SM00065">
    <property type="entry name" value="GAF"/>
    <property type="match status" value="1"/>
</dbReference>
<dbReference type="SUPFAM" id="SSF55785">
    <property type="entry name" value="PYP-like sensor domain (PAS domain)"/>
    <property type="match status" value="1"/>
</dbReference>
<dbReference type="Pfam" id="PF07228">
    <property type="entry name" value="SpoIIE"/>
    <property type="match status" value="1"/>
</dbReference>
<dbReference type="PROSITE" id="PS50112">
    <property type="entry name" value="PAS"/>
    <property type="match status" value="1"/>
</dbReference>
<dbReference type="SUPFAM" id="SSF55781">
    <property type="entry name" value="GAF domain-like"/>
    <property type="match status" value="1"/>
</dbReference>
<dbReference type="Gene3D" id="3.60.40.10">
    <property type="entry name" value="PPM-type phosphatase domain"/>
    <property type="match status" value="1"/>
</dbReference>
<name>A0A1G9ZX34_9ACTN</name>
<dbReference type="STRING" id="1137991.SAMN05660642_04423"/>